<dbReference type="AlphaFoldDB" id="A0AAD5D3Q2"/>
<dbReference type="EMBL" id="JAMZMK010005471">
    <property type="protein sequence ID" value="KAI7753318.1"/>
    <property type="molecule type" value="Genomic_DNA"/>
</dbReference>
<dbReference type="GO" id="GO:0006952">
    <property type="term" value="P:defense response"/>
    <property type="evidence" value="ECO:0007669"/>
    <property type="project" value="UniProtKB-KW"/>
</dbReference>
<protein>
    <submittedName>
        <fullName evidence="2">Uncharacterized protein</fullName>
    </submittedName>
</protein>
<dbReference type="SUPFAM" id="SSF52047">
    <property type="entry name" value="RNI-like"/>
    <property type="match status" value="1"/>
</dbReference>
<reference evidence="2" key="1">
    <citation type="submission" date="2022-06" db="EMBL/GenBank/DDBJ databases">
        <title>Uncovering the hologenomic basis of an extraordinary plant invasion.</title>
        <authorList>
            <person name="Bieker V.C."/>
            <person name="Martin M.D."/>
            <person name="Gilbert T."/>
            <person name="Hodgins K."/>
            <person name="Battlay P."/>
            <person name="Petersen B."/>
            <person name="Wilson J."/>
        </authorList>
    </citation>
    <scope>NUCLEOTIDE SEQUENCE</scope>
    <source>
        <strain evidence="2">AA19_3_7</strain>
        <tissue evidence="2">Leaf</tissue>
    </source>
</reference>
<evidence type="ECO:0000313" key="3">
    <source>
        <dbReference type="Proteomes" id="UP001206925"/>
    </source>
</evidence>
<dbReference type="PANTHER" id="PTHR36766:SF61">
    <property type="entry name" value="NB-ARC DOMAIN DISEASE RESISTANCE PROTEIN"/>
    <property type="match status" value="1"/>
</dbReference>
<keyword evidence="1" id="KW-0611">Plant defense</keyword>
<gene>
    <name evidence="2" type="ORF">M8C21_029450</name>
</gene>
<sequence length="410" mass="46502">MGGWKKWSGVVLPRLQRLEIKDCPNLVEVTLEALPSLSYLRISKCDSGVLRRLVEMASTVAKLKIEVILGLNDVVWRDVIEYLGAVEELKIECCNEIRYLVGSGSVASKVLVKLRKLKVRECDKLVSIVEKEDDEDNCRSNLLPSLRTLDVDDCKNMQRCSCPDGIEELSIWNCSSMSVVSFPKGGQEKLRSLKTWGCSKLLERELRGQEMNNSRSSFRMLEYRLKKPILEWGPKKKFPTSLVELRLYSDGEDGVDSCSQFSHILPSSLTSLDIVGFEKLESVVSMGLQHLSSLQHLSFLSCPNLKEVSLDPQHLTSLHHLTFFNCPKMKDLPELLLPSLLSCPNLEERCSINGSYWARISHIPCISTEFFDNDCNVLEIIKTTWLQMIKHQNSNKLQPTTGGAPHRYQK</sequence>
<dbReference type="Gene3D" id="3.80.10.10">
    <property type="entry name" value="Ribonuclease Inhibitor"/>
    <property type="match status" value="2"/>
</dbReference>
<evidence type="ECO:0000256" key="1">
    <source>
        <dbReference type="ARBA" id="ARBA00022821"/>
    </source>
</evidence>
<dbReference type="Proteomes" id="UP001206925">
    <property type="component" value="Unassembled WGS sequence"/>
</dbReference>
<organism evidence="2 3">
    <name type="scientific">Ambrosia artemisiifolia</name>
    <name type="common">Common ragweed</name>
    <dbReference type="NCBI Taxonomy" id="4212"/>
    <lineage>
        <taxon>Eukaryota</taxon>
        <taxon>Viridiplantae</taxon>
        <taxon>Streptophyta</taxon>
        <taxon>Embryophyta</taxon>
        <taxon>Tracheophyta</taxon>
        <taxon>Spermatophyta</taxon>
        <taxon>Magnoliopsida</taxon>
        <taxon>eudicotyledons</taxon>
        <taxon>Gunneridae</taxon>
        <taxon>Pentapetalae</taxon>
        <taxon>asterids</taxon>
        <taxon>campanulids</taxon>
        <taxon>Asterales</taxon>
        <taxon>Asteraceae</taxon>
        <taxon>Asteroideae</taxon>
        <taxon>Heliantheae alliance</taxon>
        <taxon>Heliantheae</taxon>
        <taxon>Ambrosia</taxon>
    </lineage>
</organism>
<name>A0AAD5D3Q2_AMBAR</name>
<dbReference type="PANTHER" id="PTHR36766">
    <property type="entry name" value="PLANT BROAD-SPECTRUM MILDEW RESISTANCE PROTEIN RPW8"/>
    <property type="match status" value="1"/>
</dbReference>
<accession>A0AAD5D3Q2</accession>
<comment type="caution">
    <text evidence="2">The sequence shown here is derived from an EMBL/GenBank/DDBJ whole genome shotgun (WGS) entry which is preliminary data.</text>
</comment>
<proteinExistence type="predicted"/>
<evidence type="ECO:0000313" key="2">
    <source>
        <dbReference type="EMBL" id="KAI7753318.1"/>
    </source>
</evidence>
<keyword evidence="3" id="KW-1185">Reference proteome</keyword>
<dbReference type="InterPro" id="IPR032675">
    <property type="entry name" value="LRR_dom_sf"/>
</dbReference>